<keyword evidence="3" id="KW-1185">Reference proteome</keyword>
<organism evidence="2 3">
    <name type="scientific">Tissierella pigra</name>
    <dbReference type="NCBI Taxonomy" id="2607614"/>
    <lineage>
        <taxon>Bacteria</taxon>
        <taxon>Bacillati</taxon>
        <taxon>Bacillota</taxon>
        <taxon>Tissierellia</taxon>
        <taxon>Tissierellales</taxon>
        <taxon>Tissierellaceae</taxon>
        <taxon>Tissierella</taxon>
    </lineage>
</organism>
<dbReference type="AlphaFoldDB" id="A0A6N7XP79"/>
<gene>
    <name evidence="2" type="ORF">FYJ83_17645</name>
</gene>
<comment type="caution">
    <text evidence="2">The sequence shown here is derived from an EMBL/GenBank/DDBJ whole genome shotgun (WGS) entry which is preliminary data.</text>
</comment>
<protein>
    <submittedName>
        <fullName evidence="2">Uncharacterized protein</fullName>
    </submittedName>
</protein>
<evidence type="ECO:0000313" key="3">
    <source>
        <dbReference type="Proteomes" id="UP000469523"/>
    </source>
</evidence>
<keyword evidence="1" id="KW-0732">Signal</keyword>
<feature type="signal peptide" evidence="1">
    <location>
        <begin position="1"/>
        <end position="17"/>
    </location>
</feature>
<accession>A0A6N7XP79</accession>
<reference evidence="2 3" key="1">
    <citation type="submission" date="2019-09" db="EMBL/GenBank/DDBJ databases">
        <title>In-depth cultivation of the pig gut microbiome towards novel bacterial diversity and tailored functional studies.</title>
        <authorList>
            <person name="Wylensek D."/>
            <person name="Hitch T.C.A."/>
            <person name="Clavel T."/>
        </authorList>
    </citation>
    <scope>NUCLEOTIDE SEQUENCE [LARGE SCALE GENOMIC DNA]</scope>
    <source>
        <strain evidence="2 3">WCA3-693-APC-4?</strain>
    </source>
</reference>
<sequence>MKRFFIIMIVISLVVFAGCSNEIPDDYAKGEIPKDNPFDANNGRDDGGSRTVIAQFGSGPVDARLNNGPVVCNYNGGELEIDYFIENEGVATLEYGLLLFLEGIPQPFKIDYPNEDGDFFHVFKLDENEYKEFKIIFTPIMGKVGETLEINFAGIYNPSFIPDSEKIYGMNHKMSTHNPVEMTFHENTVYMGQDKLSKDEILKNVSYSEEEISTDMRKEYENNKNKDENRLDKSIFVELFEEGNYALYNNNKIVSGGRETVPLIFRGFGKEGVTYRTTFYLNHQPIGIQGHDYLEWNTVKGSIAEYKMYLDVSQIKGKNTLYSISVPIGSDDFIEKTESMLLMTDN</sequence>
<feature type="chain" id="PRO_5038602690" evidence="1">
    <location>
        <begin position="18"/>
        <end position="346"/>
    </location>
</feature>
<dbReference type="PROSITE" id="PS51257">
    <property type="entry name" value="PROKAR_LIPOPROTEIN"/>
    <property type="match status" value="1"/>
</dbReference>
<dbReference type="EMBL" id="VUNQ01000063">
    <property type="protein sequence ID" value="MSU03286.1"/>
    <property type="molecule type" value="Genomic_DNA"/>
</dbReference>
<dbReference type="RefSeq" id="WP_154442848.1">
    <property type="nucleotide sequence ID" value="NZ_JAHLPJ010000001.1"/>
</dbReference>
<evidence type="ECO:0000313" key="2">
    <source>
        <dbReference type="EMBL" id="MSU03286.1"/>
    </source>
</evidence>
<name>A0A6N7XP79_9FIRM</name>
<evidence type="ECO:0000256" key="1">
    <source>
        <dbReference type="SAM" id="SignalP"/>
    </source>
</evidence>
<dbReference type="Proteomes" id="UP000469523">
    <property type="component" value="Unassembled WGS sequence"/>
</dbReference>
<proteinExistence type="predicted"/>